<dbReference type="InterPro" id="IPR023211">
    <property type="entry name" value="DNA_pol_palm_dom_sf"/>
</dbReference>
<organism evidence="8 9">
    <name type="scientific">Danaus chrysippus</name>
    <name type="common">African queen</name>
    <dbReference type="NCBI Taxonomy" id="151541"/>
    <lineage>
        <taxon>Eukaryota</taxon>
        <taxon>Metazoa</taxon>
        <taxon>Ecdysozoa</taxon>
        <taxon>Arthropoda</taxon>
        <taxon>Hexapoda</taxon>
        <taxon>Insecta</taxon>
        <taxon>Pterygota</taxon>
        <taxon>Neoptera</taxon>
        <taxon>Endopterygota</taxon>
        <taxon>Lepidoptera</taxon>
        <taxon>Glossata</taxon>
        <taxon>Ditrysia</taxon>
        <taxon>Papilionoidea</taxon>
        <taxon>Nymphalidae</taxon>
        <taxon>Danainae</taxon>
        <taxon>Danaini</taxon>
        <taxon>Danaina</taxon>
        <taxon>Danaus</taxon>
        <taxon>Anosia</taxon>
    </lineage>
</organism>
<dbReference type="InterPro" id="IPR043502">
    <property type="entry name" value="DNA/RNA_pol_sf"/>
</dbReference>
<dbReference type="GO" id="GO:0000166">
    <property type="term" value="F:nucleotide binding"/>
    <property type="evidence" value="ECO:0007669"/>
    <property type="project" value="InterPro"/>
</dbReference>
<keyword evidence="9" id="KW-1185">Reference proteome</keyword>
<dbReference type="Gene3D" id="1.10.132.60">
    <property type="entry name" value="DNA polymerase family B, C-terminal domain"/>
    <property type="match status" value="1"/>
</dbReference>
<dbReference type="InterPro" id="IPR017964">
    <property type="entry name" value="DNA-dir_DNA_pol_B_CS"/>
</dbReference>
<evidence type="ECO:0000256" key="4">
    <source>
        <dbReference type="ARBA" id="ARBA00022932"/>
    </source>
</evidence>
<keyword evidence="2" id="KW-0808">Transferase</keyword>
<dbReference type="PANTHER" id="PTHR10322:SF23">
    <property type="entry name" value="DNA POLYMERASE DELTA CATALYTIC SUBUNIT"/>
    <property type="match status" value="1"/>
</dbReference>
<dbReference type="GO" id="GO:0043625">
    <property type="term" value="C:delta DNA polymerase complex"/>
    <property type="evidence" value="ECO:0007669"/>
    <property type="project" value="TreeGrafter"/>
</dbReference>
<evidence type="ECO:0000256" key="5">
    <source>
        <dbReference type="ARBA" id="ARBA00023125"/>
    </source>
</evidence>
<evidence type="ECO:0000313" key="9">
    <source>
        <dbReference type="Proteomes" id="UP000789524"/>
    </source>
</evidence>
<dbReference type="OrthoDB" id="2414538at2759"/>
<dbReference type="Gene3D" id="3.90.1600.10">
    <property type="entry name" value="Palm domain of DNA polymerase"/>
    <property type="match status" value="1"/>
</dbReference>
<evidence type="ECO:0000259" key="7">
    <source>
        <dbReference type="Pfam" id="PF00136"/>
    </source>
</evidence>
<dbReference type="GO" id="GO:0008296">
    <property type="term" value="F:3'-5'-DNA exonuclease activity"/>
    <property type="evidence" value="ECO:0007669"/>
    <property type="project" value="TreeGrafter"/>
</dbReference>
<evidence type="ECO:0000256" key="1">
    <source>
        <dbReference type="ARBA" id="ARBA00012417"/>
    </source>
</evidence>
<evidence type="ECO:0000256" key="2">
    <source>
        <dbReference type="ARBA" id="ARBA00022679"/>
    </source>
</evidence>
<dbReference type="Pfam" id="PF00136">
    <property type="entry name" value="DNA_pol_B"/>
    <property type="match status" value="1"/>
</dbReference>
<dbReference type="GO" id="GO:0006297">
    <property type="term" value="P:nucleotide-excision repair, DNA gap filling"/>
    <property type="evidence" value="ECO:0007669"/>
    <property type="project" value="TreeGrafter"/>
</dbReference>
<reference evidence="8" key="1">
    <citation type="submission" date="2021-09" db="EMBL/GenBank/DDBJ databases">
        <authorList>
            <person name="Martin H S."/>
        </authorList>
    </citation>
    <scope>NUCLEOTIDE SEQUENCE</scope>
</reference>
<keyword evidence="3" id="KW-0548">Nucleotidyltransferase</keyword>
<dbReference type="PROSITE" id="PS00116">
    <property type="entry name" value="DNA_POLYMERASE_B"/>
    <property type="match status" value="1"/>
</dbReference>
<dbReference type="InterPro" id="IPR042087">
    <property type="entry name" value="DNA_pol_B_thumb"/>
</dbReference>
<dbReference type="GO" id="GO:0045004">
    <property type="term" value="P:DNA replication proofreading"/>
    <property type="evidence" value="ECO:0007669"/>
    <property type="project" value="TreeGrafter"/>
</dbReference>
<sequence>MIEFTRAEVEKKYTKSNGYKEDAVVIYGDTDSVMVKFGVKTLEESMELGREAAEFVTSKFVKPIKLEFEKVYYPYLLINKKRYAGLYFTKPDKYDKMDCKGIETVRRDNCPLISNMMSTCLQKLLIDRDPDGAINYAKQMIS</sequence>
<keyword evidence="5" id="KW-0238">DNA-binding</keyword>
<evidence type="ECO:0000256" key="3">
    <source>
        <dbReference type="ARBA" id="ARBA00022695"/>
    </source>
</evidence>
<dbReference type="InterPro" id="IPR050240">
    <property type="entry name" value="DNA_pol_type-B"/>
</dbReference>
<proteinExistence type="predicted"/>
<keyword evidence="4" id="KW-0239">DNA-directed DNA polymerase</keyword>
<name>A0A8J2R8W2_9NEOP</name>
<comment type="catalytic activity">
    <reaction evidence="6">
        <text>DNA(n) + a 2'-deoxyribonucleoside 5'-triphosphate = DNA(n+1) + diphosphate</text>
        <dbReference type="Rhea" id="RHEA:22508"/>
        <dbReference type="Rhea" id="RHEA-COMP:17339"/>
        <dbReference type="Rhea" id="RHEA-COMP:17340"/>
        <dbReference type="ChEBI" id="CHEBI:33019"/>
        <dbReference type="ChEBI" id="CHEBI:61560"/>
        <dbReference type="ChEBI" id="CHEBI:173112"/>
        <dbReference type="EC" id="2.7.7.7"/>
    </reaction>
</comment>
<gene>
    <name evidence="8" type="ORF">DCHRY22_LOCUS15991</name>
</gene>
<dbReference type="PANTHER" id="PTHR10322">
    <property type="entry name" value="DNA POLYMERASE CATALYTIC SUBUNIT"/>
    <property type="match status" value="1"/>
</dbReference>
<protein>
    <recommendedName>
        <fullName evidence="1">DNA-directed DNA polymerase</fullName>
        <ecNumber evidence="1">2.7.7.7</ecNumber>
    </recommendedName>
</protein>
<dbReference type="GO" id="GO:0003887">
    <property type="term" value="F:DNA-directed DNA polymerase activity"/>
    <property type="evidence" value="ECO:0007669"/>
    <property type="project" value="UniProtKB-KW"/>
</dbReference>
<dbReference type="SUPFAM" id="SSF56672">
    <property type="entry name" value="DNA/RNA polymerases"/>
    <property type="match status" value="1"/>
</dbReference>
<evidence type="ECO:0000313" key="8">
    <source>
        <dbReference type="EMBL" id="CAG9585615.1"/>
    </source>
</evidence>
<comment type="caution">
    <text evidence="8">The sequence shown here is derived from an EMBL/GenBank/DDBJ whole genome shotgun (WGS) entry which is preliminary data.</text>
</comment>
<dbReference type="Proteomes" id="UP000789524">
    <property type="component" value="Unassembled WGS sequence"/>
</dbReference>
<dbReference type="EC" id="2.7.7.7" evidence="1"/>
<feature type="domain" description="DNA-directed DNA polymerase family B multifunctional" evidence="7">
    <location>
        <begin position="1"/>
        <end position="141"/>
    </location>
</feature>
<dbReference type="GO" id="GO:0003677">
    <property type="term" value="F:DNA binding"/>
    <property type="evidence" value="ECO:0007669"/>
    <property type="project" value="UniProtKB-KW"/>
</dbReference>
<evidence type="ECO:0000256" key="6">
    <source>
        <dbReference type="ARBA" id="ARBA00049244"/>
    </source>
</evidence>
<accession>A0A8J2R8W2</accession>
<dbReference type="GO" id="GO:0006287">
    <property type="term" value="P:base-excision repair, gap-filling"/>
    <property type="evidence" value="ECO:0007669"/>
    <property type="project" value="TreeGrafter"/>
</dbReference>
<dbReference type="EMBL" id="CAKASE010000083">
    <property type="protein sequence ID" value="CAG9585615.1"/>
    <property type="molecule type" value="Genomic_DNA"/>
</dbReference>
<dbReference type="AlphaFoldDB" id="A0A8J2R8W2"/>
<dbReference type="InterPro" id="IPR006134">
    <property type="entry name" value="DNA-dir_DNA_pol_B_multi_dom"/>
</dbReference>